<evidence type="ECO:0000259" key="7">
    <source>
        <dbReference type="PROSITE" id="PS50850"/>
    </source>
</evidence>
<evidence type="ECO:0000256" key="4">
    <source>
        <dbReference type="ARBA" id="ARBA00022989"/>
    </source>
</evidence>
<accession>A0A1H6VUT6</accession>
<feature type="transmembrane region" description="Helical" evidence="6">
    <location>
        <begin position="179"/>
        <end position="201"/>
    </location>
</feature>
<sequence length="438" mass="46608">MRSLNELNELNEPNEPGGLDKRRERRLLWLLALTQFTIIMDFMVMMPLGPQIMHAFQISPARFATAVSAYSWCSGLSGLFAATYIDRFDRRRLLLAIYALFALSNLGCALAPNYPLLLAARAFAGITGGVLGSVVMAIVGDVIPVSRRGAATGTIMTAFSLAAIAGVPAGVMLGAHFGWAAPFVLLVALSCAIWLGGLRVVPSLTAHLQKQRTPLAQVLPDLWRLFANARHLDAFALTFVVMVSHMLVIPFIAPTLVANHGVAPANLSWLYMAGGAATFFTSRRVGELADRYGKKQVFRVAALLSVLPVLFVTHLPDVPFYAMVLFFPFFMVAMSSRMVPMQALLTTVPAPQTRGAFLSANSAVQAMGTGCGAWFGGLLLSTDAHGHIAGYGTVGWLATAGAVFACAWIGRVKSARDEKNAAGVEAAPAAGAEVVGEA</sequence>
<feature type="domain" description="Major facilitator superfamily (MFS) profile" evidence="7">
    <location>
        <begin position="27"/>
        <end position="413"/>
    </location>
</feature>
<feature type="transmembrane region" description="Helical" evidence="6">
    <location>
        <begin position="118"/>
        <end position="139"/>
    </location>
</feature>
<dbReference type="PANTHER" id="PTHR43124">
    <property type="entry name" value="PURINE EFFLUX PUMP PBUE"/>
    <property type="match status" value="1"/>
</dbReference>
<name>A0A1H6VUT6_9BURK</name>
<keyword evidence="3 6" id="KW-0812">Transmembrane</keyword>
<keyword evidence="2" id="KW-1003">Cell membrane</keyword>
<dbReference type="AlphaFoldDB" id="A0A1H6VUT6"/>
<keyword evidence="5 6" id="KW-0472">Membrane</keyword>
<dbReference type="OrthoDB" id="9812221at2"/>
<feature type="transmembrane region" description="Helical" evidence="6">
    <location>
        <begin position="320"/>
        <end position="339"/>
    </location>
</feature>
<dbReference type="GO" id="GO:0022857">
    <property type="term" value="F:transmembrane transporter activity"/>
    <property type="evidence" value="ECO:0007669"/>
    <property type="project" value="InterPro"/>
</dbReference>
<feature type="transmembrane region" description="Helical" evidence="6">
    <location>
        <begin position="388"/>
        <end position="410"/>
    </location>
</feature>
<evidence type="ECO:0000256" key="6">
    <source>
        <dbReference type="SAM" id="Phobius"/>
    </source>
</evidence>
<feature type="transmembrane region" description="Helical" evidence="6">
    <location>
        <begin position="269"/>
        <end position="285"/>
    </location>
</feature>
<evidence type="ECO:0000256" key="1">
    <source>
        <dbReference type="ARBA" id="ARBA00004651"/>
    </source>
</evidence>
<feature type="transmembrane region" description="Helical" evidence="6">
    <location>
        <begin position="297"/>
        <end position="314"/>
    </location>
</feature>
<feature type="transmembrane region" description="Helical" evidence="6">
    <location>
        <begin position="234"/>
        <end position="257"/>
    </location>
</feature>
<feature type="transmembrane region" description="Helical" evidence="6">
    <location>
        <begin position="151"/>
        <end position="173"/>
    </location>
</feature>
<comment type="subcellular location">
    <subcellularLocation>
        <location evidence="1">Cell membrane</location>
        <topology evidence="1">Multi-pass membrane protein</topology>
    </subcellularLocation>
</comment>
<dbReference type="SUPFAM" id="SSF103473">
    <property type="entry name" value="MFS general substrate transporter"/>
    <property type="match status" value="1"/>
</dbReference>
<dbReference type="InterPro" id="IPR011701">
    <property type="entry name" value="MFS"/>
</dbReference>
<dbReference type="InterPro" id="IPR036259">
    <property type="entry name" value="MFS_trans_sf"/>
</dbReference>
<dbReference type="PROSITE" id="PS50850">
    <property type="entry name" value="MFS"/>
    <property type="match status" value="1"/>
</dbReference>
<dbReference type="Pfam" id="PF07690">
    <property type="entry name" value="MFS_1"/>
    <property type="match status" value="1"/>
</dbReference>
<feature type="transmembrane region" description="Helical" evidence="6">
    <location>
        <begin position="93"/>
        <end position="112"/>
    </location>
</feature>
<keyword evidence="4 6" id="KW-1133">Transmembrane helix</keyword>
<dbReference type="InterPro" id="IPR020846">
    <property type="entry name" value="MFS_dom"/>
</dbReference>
<keyword evidence="9" id="KW-1185">Reference proteome</keyword>
<dbReference type="RefSeq" id="WP_090865065.1">
    <property type="nucleotide sequence ID" value="NZ_FNYE01000006.1"/>
</dbReference>
<dbReference type="CDD" id="cd17324">
    <property type="entry name" value="MFS_NepI_like"/>
    <property type="match status" value="1"/>
</dbReference>
<dbReference type="GO" id="GO:0005886">
    <property type="term" value="C:plasma membrane"/>
    <property type="evidence" value="ECO:0007669"/>
    <property type="project" value="UniProtKB-SubCell"/>
</dbReference>
<reference evidence="9" key="1">
    <citation type="submission" date="2016-10" db="EMBL/GenBank/DDBJ databases">
        <authorList>
            <person name="Varghese N."/>
            <person name="Submissions S."/>
        </authorList>
    </citation>
    <scope>NUCLEOTIDE SEQUENCE [LARGE SCALE GENOMIC DNA]</scope>
    <source>
        <strain evidence="9">LMG 26031</strain>
    </source>
</reference>
<evidence type="ECO:0000256" key="2">
    <source>
        <dbReference type="ARBA" id="ARBA00022475"/>
    </source>
</evidence>
<gene>
    <name evidence="8" type="ORF">SAMN05192539_1006103</name>
</gene>
<feature type="transmembrane region" description="Helical" evidence="6">
    <location>
        <begin position="61"/>
        <end position="81"/>
    </location>
</feature>
<evidence type="ECO:0000256" key="5">
    <source>
        <dbReference type="ARBA" id="ARBA00023136"/>
    </source>
</evidence>
<proteinExistence type="predicted"/>
<feature type="transmembrane region" description="Helical" evidence="6">
    <location>
        <begin position="27"/>
        <end position="49"/>
    </location>
</feature>
<dbReference type="EMBL" id="FNYE01000006">
    <property type="protein sequence ID" value="SEJ05597.1"/>
    <property type="molecule type" value="Genomic_DNA"/>
</dbReference>
<dbReference type="PANTHER" id="PTHR43124:SF3">
    <property type="entry name" value="CHLORAMPHENICOL EFFLUX PUMP RV0191"/>
    <property type="match status" value="1"/>
</dbReference>
<dbReference type="InterPro" id="IPR050189">
    <property type="entry name" value="MFS_Efflux_Transporters"/>
</dbReference>
<protein>
    <submittedName>
        <fullName evidence="8">Predicted arabinose efflux permease, MFS family</fullName>
    </submittedName>
</protein>
<evidence type="ECO:0000313" key="8">
    <source>
        <dbReference type="EMBL" id="SEJ05597.1"/>
    </source>
</evidence>
<feature type="transmembrane region" description="Helical" evidence="6">
    <location>
        <begin position="360"/>
        <end position="382"/>
    </location>
</feature>
<dbReference type="Gene3D" id="1.20.1250.20">
    <property type="entry name" value="MFS general substrate transporter like domains"/>
    <property type="match status" value="1"/>
</dbReference>
<evidence type="ECO:0000256" key="3">
    <source>
        <dbReference type="ARBA" id="ARBA00022692"/>
    </source>
</evidence>
<dbReference type="STRING" id="667676.SAMN05192539_1006103"/>
<dbReference type="Proteomes" id="UP000198866">
    <property type="component" value="Unassembled WGS sequence"/>
</dbReference>
<evidence type="ECO:0000313" key="9">
    <source>
        <dbReference type="Proteomes" id="UP000198866"/>
    </source>
</evidence>
<organism evidence="8 9">
    <name type="scientific">Paraburkholderia diazotrophica</name>
    <dbReference type="NCBI Taxonomy" id="667676"/>
    <lineage>
        <taxon>Bacteria</taxon>
        <taxon>Pseudomonadati</taxon>
        <taxon>Pseudomonadota</taxon>
        <taxon>Betaproteobacteria</taxon>
        <taxon>Burkholderiales</taxon>
        <taxon>Burkholderiaceae</taxon>
        <taxon>Paraburkholderia</taxon>
    </lineage>
</organism>